<dbReference type="SUPFAM" id="SSF53850">
    <property type="entry name" value="Periplasmic binding protein-like II"/>
    <property type="match status" value="1"/>
</dbReference>
<keyword evidence="4" id="KW-1185">Reference proteome</keyword>
<comment type="caution">
    <text evidence="3">The sequence shown here is derived from an EMBL/GenBank/DDBJ whole genome shotgun (WGS) entry which is preliminary data.</text>
</comment>
<evidence type="ECO:0000256" key="2">
    <source>
        <dbReference type="SAM" id="SignalP"/>
    </source>
</evidence>
<evidence type="ECO:0000313" key="4">
    <source>
        <dbReference type="Proteomes" id="UP000318199"/>
    </source>
</evidence>
<comment type="similarity">
    <text evidence="1">Belongs to the UPF0065 (bug) family.</text>
</comment>
<dbReference type="RefSeq" id="WP_145890261.1">
    <property type="nucleotide sequence ID" value="NZ_VOBQ01000002.1"/>
</dbReference>
<reference evidence="3 4" key="1">
    <citation type="submission" date="2019-07" db="EMBL/GenBank/DDBJ databases">
        <title>Caenimonas sedimenti sp. nov., isolated from activated sludge.</title>
        <authorList>
            <person name="Xu J."/>
        </authorList>
    </citation>
    <scope>NUCLEOTIDE SEQUENCE [LARGE SCALE GENOMIC DNA]</scope>
    <source>
        <strain evidence="3 4">HX-9-20</strain>
    </source>
</reference>
<dbReference type="OrthoDB" id="8805934at2"/>
<evidence type="ECO:0000313" key="3">
    <source>
        <dbReference type="EMBL" id="TWO72939.1"/>
    </source>
</evidence>
<dbReference type="Pfam" id="PF03401">
    <property type="entry name" value="TctC"/>
    <property type="match status" value="1"/>
</dbReference>
<proteinExistence type="inferred from homology"/>
<gene>
    <name evidence="3" type="ORF">FN976_01460</name>
</gene>
<name>A0A562ZWE3_9BURK</name>
<protein>
    <submittedName>
        <fullName evidence="3">Tripartite tricarboxylate transporter substrate binding protein</fullName>
    </submittedName>
</protein>
<dbReference type="AlphaFoldDB" id="A0A562ZWE3"/>
<dbReference type="Gene3D" id="3.40.190.10">
    <property type="entry name" value="Periplasmic binding protein-like II"/>
    <property type="match status" value="1"/>
</dbReference>
<dbReference type="CDD" id="cd07012">
    <property type="entry name" value="PBP2_Bug_TTT"/>
    <property type="match status" value="1"/>
</dbReference>
<dbReference type="Proteomes" id="UP000318199">
    <property type="component" value="Unassembled WGS sequence"/>
</dbReference>
<dbReference type="PIRSF" id="PIRSF017082">
    <property type="entry name" value="YflP"/>
    <property type="match status" value="1"/>
</dbReference>
<dbReference type="PANTHER" id="PTHR42928">
    <property type="entry name" value="TRICARBOXYLATE-BINDING PROTEIN"/>
    <property type="match status" value="1"/>
</dbReference>
<feature type="signal peptide" evidence="2">
    <location>
        <begin position="1"/>
        <end position="22"/>
    </location>
</feature>
<evidence type="ECO:0000256" key="1">
    <source>
        <dbReference type="ARBA" id="ARBA00006987"/>
    </source>
</evidence>
<feature type="chain" id="PRO_5021711674" evidence="2">
    <location>
        <begin position="23"/>
        <end position="325"/>
    </location>
</feature>
<sequence length="325" mass="34260">MNLLRRRLLGASLIAATGPIVAQTNPYPSRPVTWVVPYPAGGFGDALSRLLAPRIATGLGQPVVVDNKPGAGGQIGAVYAKQQPADGYTVLYGDIGPLAMNAALYQKPGYDPLKDFVPVTRLMTTPTLLVVPASSRIATWADLQKAAAATGNGLSYGSYGPGSFPHVWVEMMKRQTGGKFTHIPYKGAAPAVQDLIGGQIDMLVDVVANSMPLVKDGKLRAIAVIGSDKRLVGLPQVPTLAELGAPGLNTPGWTGVMVRQGTPRAVIERLHQEIVKAVKAPEVERQYAELGIAIAPMAPEEFGAFVQAETVRWGTVIKAAAITLD</sequence>
<dbReference type="InterPro" id="IPR042100">
    <property type="entry name" value="Bug_dom1"/>
</dbReference>
<organism evidence="3 4">
    <name type="scientific">Caenimonas sedimenti</name>
    <dbReference type="NCBI Taxonomy" id="2596921"/>
    <lineage>
        <taxon>Bacteria</taxon>
        <taxon>Pseudomonadati</taxon>
        <taxon>Pseudomonadota</taxon>
        <taxon>Betaproteobacteria</taxon>
        <taxon>Burkholderiales</taxon>
        <taxon>Comamonadaceae</taxon>
        <taxon>Caenimonas</taxon>
    </lineage>
</organism>
<dbReference type="PANTHER" id="PTHR42928:SF5">
    <property type="entry name" value="BLR1237 PROTEIN"/>
    <property type="match status" value="1"/>
</dbReference>
<keyword evidence="2" id="KW-0732">Signal</keyword>
<dbReference type="InterPro" id="IPR005064">
    <property type="entry name" value="BUG"/>
</dbReference>
<dbReference type="Gene3D" id="3.40.190.150">
    <property type="entry name" value="Bordetella uptake gene, domain 1"/>
    <property type="match status" value="1"/>
</dbReference>
<dbReference type="EMBL" id="VOBQ01000002">
    <property type="protein sequence ID" value="TWO72939.1"/>
    <property type="molecule type" value="Genomic_DNA"/>
</dbReference>
<accession>A0A562ZWE3</accession>